<feature type="compositionally biased region" description="Basic residues" evidence="12">
    <location>
        <begin position="22"/>
        <end position="32"/>
    </location>
</feature>
<evidence type="ECO:0000256" key="8">
    <source>
        <dbReference type="ARBA" id="ARBA00023315"/>
    </source>
</evidence>
<name>A0A9W9WMN7_9EURO</name>
<dbReference type="PROSITE" id="PS50216">
    <property type="entry name" value="DHHC"/>
    <property type="match status" value="1"/>
</dbReference>
<comment type="subcellular location">
    <subcellularLocation>
        <location evidence="1">Membrane</location>
        <topology evidence="1">Multi-pass membrane protein</topology>
    </subcellularLocation>
</comment>
<dbReference type="EC" id="2.3.1.225" evidence="11"/>
<evidence type="ECO:0000256" key="12">
    <source>
        <dbReference type="SAM" id="MobiDB-lite"/>
    </source>
</evidence>
<feature type="domain" description="Palmitoyltransferase DHHC" evidence="13">
    <location>
        <begin position="82"/>
        <end position="202"/>
    </location>
</feature>
<keyword evidence="15" id="KW-1185">Reference proteome</keyword>
<keyword evidence="5 11" id="KW-0472">Membrane</keyword>
<feature type="transmembrane region" description="Helical" evidence="11">
    <location>
        <begin position="132"/>
        <end position="152"/>
    </location>
</feature>
<sequence>MWNPGYLPLGEQKVADDENAKQSKRHRGKKRTPKPDLEKTNQADADVERGSNSTAVGTAFQSDFGLESFYTRDVFVCQEDGRPHWCSTCCQYKTERAHHCRELGRCVRKMDHFCPWVGGVVSETSFKFFIQFVAYTCIFCTFALIVSAYFTAEIRRQTGGVNPHWCVCIGLSGLFAFFAAGMTLSSVQMGIFNVTTIENLNRRTAVWTLAIRVPEYLLDRLWAAESPLGANISHGERHVFAILHTLPGENPFDLGSPLKNLQQVMGYTVFDWLLPIKHSPCADHSSMESHFALGPVVTRLRQEAGLAPPPENGAAVPRSPHSGQSHREKSPSEQ</sequence>
<dbReference type="GO" id="GO:0006612">
    <property type="term" value="P:protein targeting to membrane"/>
    <property type="evidence" value="ECO:0007669"/>
    <property type="project" value="TreeGrafter"/>
</dbReference>
<comment type="domain">
    <text evidence="11">The DHHC domain is required for palmitoyltransferase activity.</text>
</comment>
<evidence type="ECO:0000256" key="4">
    <source>
        <dbReference type="ARBA" id="ARBA00022989"/>
    </source>
</evidence>
<keyword evidence="4 11" id="KW-1133">Transmembrane helix</keyword>
<proteinExistence type="inferred from homology"/>
<reference evidence="14" key="1">
    <citation type="submission" date="2022-12" db="EMBL/GenBank/DDBJ databases">
        <authorList>
            <person name="Petersen C."/>
        </authorList>
    </citation>
    <scope>NUCLEOTIDE SEQUENCE</scope>
    <source>
        <strain evidence="14">IBT 17660</strain>
    </source>
</reference>
<dbReference type="GO" id="GO:0005794">
    <property type="term" value="C:Golgi apparatus"/>
    <property type="evidence" value="ECO:0007669"/>
    <property type="project" value="TreeGrafter"/>
</dbReference>
<feature type="compositionally biased region" description="Basic and acidic residues" evidence="12">
    <location>
        <begin position="33"/>
        <end position="49"/>
    </location>
</feature>
<comment type="caution">
    <text evidence="14">The sequence shown here is derived from an EMBL/GenBank/DDBJ whole genome shotgun (WGS) entry which is preliminary data.</text>
</comment>
<dbReference type="GO" id="GO:0019706">
    <property type="term" value="F:protein-cysteine S-palmitoyltransferase activity"/>
    <property type="evidence" value="ECO:0007669"/>
    <property type="project" value="UniProtKB-EC"/>
</dbReference>
<keyword evidence="8 11" id="KW-0012">Acyltransferase</keyword>
<evidence type="ECO:0000259" key="13">
    <source>
        <dbReference type="Pfam" id="PF01529"/>
    </source>
</evidence>
<evidence type="ECO:0000256" key="3">
    <source>
        <dbReference type="ARBA" id="ARBA00022692"/>
    </source>
</evidence>
<gene>
    <name evidence="14" type="ORF">N7530_007677</name>
</gene>
<dbReference type="InterPro" id="IPR039859">
    <property type="entry name" value="PFA4/ZDH16/20/ERF2-like"/>
</dbReference>
<dbReference type="InterPro" id="IPR001594">
    <property type="entry name" value="Palmitoyltrfase_DHHC"/>
</dbReference>
<evidence type="ECO:0000256" key="11">
    <source>
        <dbReference type="RuleBase" id="RU079119"/>
    </source>
</evidence>
<dbReference type="Proteomes" id="UP001147760">
    <property type="component" value="Unassembled WGS sequence"/>
</dbReference>
<dbReference type="OrthoDB" id="331948at2759"/>
<comment type="catalytic activity">
    <reaction evidence="10 11">
        <text>L-cysteinyl-[protein] + hexadecanoyl-CoA = S-hexadecanoyl-L-cysteinyl-[protein] + CoA</text>
        <dbReference type="Rhea" id="RHEA:36683"/>
        <dbReference type="Rhea" id="RHEA-COMP:10131"/>
        <dbReference type="Rhea" id="RHEA-COMP:11032"/>
        <dbReference type="ChEBI" id="CHEBI:29950"/>
        <dbReference type="ChEBI" id="CHEBI:57287"/>
        <dbReference type="ChEBI" id="CHEBI:57379"/>
        <dbReference type="ChEBI" id="CHEBI:74151"/>
        <dbReference type="EC" id="2.3.1.225"/>
    </reaction>
</comment>
<dbReference type="PANTHER" id="PTHR22883">
    <property type="entry name" value="ZINC FINGER DHHC DOMAIN CONTAINING PROTEIN"/>
    <property type="match status" value="1"/>
</dbReference>
<evidence type="ECO:0000256" key="5">
    <source>
        <dbReference type="ARBA" id="ARBA00023136"/>
    </source>
</evidence>
<feature type="compositionally biased region" description="Basic and acidic residues" evidence="12">
    <location>
        <begin position="325"/>
        <end position="334"/>
    </location>
</feature>
<reference evidence="14" key="2">
    <citation type="journal article" date="2023" name="IMA Fungus">
        <title>Comparative genomic study of the Penicillium genus elucidates a diverse pangenome and 15 lateral gene transfer events.</title>
        <authorList>
            <person name="Petersen C."/>
            <person name="Sorensen T."/>
            <person name="Nielsen M.R."/>
            <person name="Sondergaard T.E."/>
            <person name="Sorensen J.L."/>
            <person name="Fitzpatrick D.A."/>
            <person name="Frisvad J.C."/>
            <person name="Nielsen K.L."/>
        </authorList>
    </citation>
    <scope>NUCLEOTIDE SEQUENCE</scope>
    <source>
        <strain evidence="14">IBT 17660</strain>
    </source>
</reference>
<organism evidence="14 15">
    <name type="scientific">Penicillium desertorum</name>
    <dbReference type="NCBI Taxonomy" id="1303715"/>
    <lineage>
        <taxon>Eukaryota</taxon>
        <taxon>Fungi</taxon>
        <taxon>Dikarya</taxon>
        <taxon>Ascomycota</taxon>
        <taxon>Pezizomycotina</taxon>
        <taxon>Eurotiomycetes</taxon>
        <taxon>Eurotiomycetidae</taxon>
        <taxon>Eurotiales</taxon>
        <taxon>Aspergillaceae</taxon>
        <taxon>Penicillium</taxon>
    </lineage>
</organism>
<protein>
    <recommendedName>
        <fullName evidence="11">Palmitoyltransferase</fullName>
        <ecNumber evidence="11">2.3.1.225</ecNumber>
    </recommendedName>
</protein>
<keyword evidence="7" id="KW-0449">Lipoprotein</keyword>
<feature type="transmembrane region" description="Helical" evidence="11">
    <location>
        <begin position="164"/>
        <end position="184"/>
    </location>
</feature>
<evidence type="ECO:0000313" key="14">
    <source>
        <dbReference type="EMBL" id="KAJ5470320.1"/>
    </source>
</evidence>
<evidence type="ECO:0000256" key="2">
    <source>
        <dbReference type="ARBA" id="ARBA00022679"/>
    </source>
</evidence>
<keyword evidence="3 11" id="KW-0812">Transmembrane</keyword>
<feature type="region of interest" description="Disordered" evidence="12">
    <location>
        <begin position="302"/>
        <end position="334"/>
    </location>
</feature>
<keyword evidence="6" id="KW-0564">Palmitate</keyword>
<evidence type="ECO:0000256" key="6">
    <source>
        <dbReference type="ARBA" id="ARBA00023139"/>
    </source>
</evidence>
<dbReference type="Pfam" id="PF01529">
    <property type="entry name" value="DHHC"/>
    <property type="match status" value="1"/>
</dbReference>
<evidence type="ECO:0000256" key="9">
    <source>
        <dbReference type="ARBA" id="ARBA00038298"/>
    </source>
</evidence>
<feature type="region of interest" description="Disordered" evidence="12">
    <location>
        <begin position="1"/>
        <end position="52"/>
    </location>
</feature>
<dbReference type="GO" id="GO:0005783">
    <property type="term" value="C:endoplasmic reticulum"/>
    <property type="evidence" value="ECO:0007669"/>
    <property type="project" value="TreeGrafter"/>
</dbReference>
<keyword evidence="2 11" id="KW-0808">Transferase</keyword>
<evidence type="ECO:0000256" key="1">
    <source>
        <dbReference type="ARBA" id="ARBA00004141"/>
    </source>
</evidence>
<evidence type="ECO:0000313" key="15">
    <source>
        <dbReference type="Proteomes" id="UP001147760"/>
    </source>
</evidence>
<dbReference type="GO" id="GO:0016020">
    <property type="term" value="C:membrane"/>
    <property type="evidence" value="ECO:0007669"/>
    <property type="project" value="UniProtKB-SubCell"/>
</dbReference>
<comment type="similarity">
    <text evidence="9">Belongs to the DHHC palmitoyltransferase family. PFA5 subfamily.</text>
</comment>
<evidence type="ECO:0000256" key="7">
    <source>
        <dbReference type="ARBA" id="ARBA00023288"/>
    </source>
</evidence>
<evidence type="ECO:0000256" key="10">
    <source>
        <dbReference type="ARBA" id="ARBA00048048"/>
    </source>
</evidence>
<dbReference type="PANTHER" id="PTHR22883:SF23">
    <property type="entry name" value="PALMITOYLTRANSFERASE ZDHHC6"/>
    <property type="match status" value="1"/>
</dbReference>
<dbReference type="EMBL" id="JAPWDO010000005">
    <property type="protein sequence ID" value="KAJ5470320.1"/>
    <property type="molecule type" value="Genomic_DNA"/>
</dbReference>
<accession>A0A9W9WMN7</accession>
<dbReference type="AlphaFoldDB" id="A0A9W9WMN7"/>